<reference evidence="10 11" key="1">
    <citation type="submission" date="2016-08" db="EMBL/GenBank/DDBJ databases">
        <title>Hymenobacter coccineus sp. nov., Hymenobacter lapidarius sp. nov. and Hymenobacter glacialis sp. nov., isolated from Antarctic soil.</title>
        <authorList>
            <person name="Sedlacek I."/>
            <person name="Kralova S."/>
            <person name="Kyrova K."/>
            <person name="Maslanova I."/>
            <person name="Stankova E."/>
            <person name="Vrbovska V."/>
            <person name="Nemec M."/>
            <person name="Bartak M."/>
            <person name="Svec P."/>
            <person name="Busse H.-J."/>
            <person name="Pantucek R."/>
        </authorList>
    </citation>
    <scope>NUCLEOTIDE SEQUENCE [LARGE SCALE GENOMIC DNA]</scope>
    <source>
        <strain evidence="10 11">CCM 8643</strain>
    </source>
</reference>
<dbReference type="InterPro" id="IPR037066">
    <property type="entry name" value="Plug_dom_sf"/>
</dbReference>
<evidence type="ECO:0000256" key="8">
    <source>
        <dbReference type="SAM" id="SignalP"/>
    </source>
</evidence>
<dbReference type="Gene3D" id="2.40.170.20">
    <property type="entry name" value="TonB-dependent receptor, beta-barrel domain"/>
    <property type="match status" value="1"/>
</dbReference>
<dbReference type="SUPFAM" id="SSF56935">
    <property type="entry name" value="Porins"/>
    <property type="match status" value="1"/>
</dbReference>
<evidence type="ECO:0000256" key="6">
    <source>
        <dbReference type="ARBA" id="ARBA00023237"/>
    </source>
</evidence>
<dbReference type="InterPro" id="IPR036942">
    <property type="entry name" value="Beta-barrel_TonB_sf"/>
</dbReference>
<dbReference type="Gene3D" id="2.60.40.1120">
    <property type="entry name" value="Carboxypeptidase-like, regulatory domain"/>
    <property type="match status" value="1"/>
</dbReference>
<dbReference type="PANTHER" id="PTHR30069:SF46">
    <property type="entry name" value="OAR PROTEIN"/>
    <property type="match status" value="1"/>
</dbReference>
<dbReference type="STRING" id="1908237.BEN47_13340"/>
<accession>A0A1G1T5C7</accession>
<dbReference type="GO" id="GO:0009279">
    <property type="term" value="C:cell outer membrane"/>
    <property type="evidence" value="ECO:0007669"/>
    <property type="project" value="UniProtKB-SubCell"/>
</dbReference>
<dbReference type="Pfam" id="PF13620">
    <property type="entry name" value="CarboxypepD_reg"/>
    <property type="match status" value="1"/>
</dbReference>
<keyword evidence="4" id="KW-0812">Transmembrane</keyword>
<dbReference type="Pfam" id="PF25183">
    <property type="entry name" value="OMP_b-brl_4"/>
    <property type="match status" value="1"/>
</dbReference>
<evidence type="ECO:0000256" key="1">
    <source>
        <dbReference type="ARBA" id="ARBA00004571"/>
    </source>
</evidence>
<keyword evidence="2" id="KW-0813">Transport</keyword>
<feature type="domain" description="TonB-dependent transporter Oar-like beta-barrel" evidence="9">
    <location>
        <begin position="239"/>
        <end position="1107"/>
    </location>
</feature>
<evidence type="ECO:0000313" key="11">
    <source>
        <dbReference type="Proteomes" id="UP000176294"/>
    </source>
</evidence>
<sequence length="1169" mass="128103">MNNIRLRHLFLLVLMLFTARLGWSQGATTASMSGVISDSKGEGLPGATVIAVHTPTNTQYVAPTNSDGRFNIQNMRVGGPYTVRITFVGYKDLTREGLNLSLGQNLRFDQKLSDTSTELAEVVVGGRRDPIMSADHTGASTTVQRETIERLPTLNRSLNDFTRLTPQANGQSFGGRSGAFNNITIDGAIFNNAFGLSPTVGGQAGAQPISLDAIDQIQVSIAPFDVRQGSFTGAGINVVTRSGTNKVQGSLYYFGRNQDLVGNKVGDIKSEYPKFDLNNFGFRVGGPLIKDKLFLFVNAERERRNDPPRGNFTANRNEGVNPPAGGTVSNASARDLTILSDFLQREYGYNPGPYEKYSLRSNSEKATVKLDWNINNNHRFNIKYNYLKSLSDINPSTSGAINNQRAQTQFGLPFLSSYYTINNNLNSFIAELNSTLGGGKFSNNMTAGFTAFRDFRESSGGIFPLVDIGTSVGRSTGPALNSINANNSFTSFGFEPFSAFNVLNSDVYQFGDNFTAYLGKHNVTVGTYNEYYEFRNGFSPNYYGNYSYNSLEDFYASAGFDYNRTAGTFAPLTGTRPGPQRYNLSYSALPGGAFPFADIKAIQFGLYGQDEWSPRNNLRIIVGLRADLPYLTSDLQQNTNAANLTFRDGVKINTGQTPARNVLFSPRVGFNWDVNDDRKTQLRGGTGIFTGRVPFVWLSNQASNNGVQFGSFSTAGAVPNGTNPGASIYPFNPSVDAYRPQNAVANTRYNLAVTDKDFKFPQVWRTNLAVDQELPGGVIGTLEAFYTKDVNAVYHQNVNLPGSEATPFARSAGADTRPIFYTFGAPLTGANAGLVGTTRNFQIYGPVPTAQGGNTAALPNISDAIVMKNVNKGYSYAATAQLQKSFSKGLFASAAYTYSDSRSVNDGGSIAQSIWRDRAVSSDPNSNTLSYSNFLQQHRVILSGSYRREYLNRLGTTISFFYEAAPAGRFSYVYAGDMNGDNQISNDLMYVPRNQSEINLRDINFSTTSGGTTTTFSTYTAAQQWEDLNNYISQDDYLKTRRGEYAERNGGARPWQNTLDVRLLQDIFTDLGASNRGTVQLSVDLFNVGNLINSNWGTFQTTNRNNPLTFAGYNAQSQPVFQFPYLVNPTRNADATVNAGQKLTKTFRDDTGGLSSRWQGQVGLRLIFN</sequence>
<dbReference type="Proteomes" id="UP000176294">
    <property type="component" value="Unassembled WGS sequence"/>
</dbReference>
<name>A0A1G1T5C7_9BACT</name>
<dbReference type="InterPro" id="IPR008969">
    <property type="entry name" value="CarboxyPept-like_regulatory"/>
</dbReference>
<dbReference type="AlphaFoldDB" id="A0A1G1T5C7"/>
<feature type="chain" id="PRO_5009578909" description="TonB-dependent transporter Oar-like beta-barrel domain-containing protein" evidence="8">
    <location>
        <begin position="27"/>
        <end position="1169"/>
    </location>
</feature>
<evidence type="ECO:0000259" key="9">
    <source>
        <dbReference type="Pfam" id="PF25183"/>
    </source>
</evidence>
<dbReference type="SUPFAM" id="SSF49464">
    <property type="entry name" value="Carboxypeptidase regulatory domain-like"/>
    <property type="match status" value="1"/>
</dbReference>
<dbReference type="PANTHER" id="PTHR30069">
    <property type="entry name" value="TONB-DEPENDENT OUTER MEMBRANE RECEPTOR"/>
    <property type="match status" value="1"/>
</dbReference>
<comment type="subcellular location">
    <subcellularLocation>
        <location evidence="1">Cell outer membrane</location>
        <topology evidence="1">Multi-pass membrane protein</topology>
    </subcellularLocation>
</comment>
<feature type="region of interest" description="Disordered" evidence="7">
    <location>
        <begin position="305"/>
        <end position="327"/>
    </location>
</feature>
<dbReference type="InterPro" id="IPR057601">
    <property type="entry name" value="Oar-like_b-barrel"/>
</dbReference>
<organism evidence="10 11">
    <name type="scientific">Hymenobacter lapidarius</name>
    <dbReference type="NCBI Taxonomy" id="1908237"/>
    <lineage>
        <taxon>Bacteria</taxon>
        <taxon>Pseudomonadati</taxon>
        <taxon>Bacteroidota</taxon>
        <taxon>Cytophagia</taxon>
        <taxon>Cytophagales</taxon>
        <taxon>Hymenobacteraceae</taxon>
        <taxon>Hymenobacter</taxon>
    </lineage>
</organism>
<dbReference type="RefSeq" id="WP_070727546.1">
    <property type="nucleotide sequence ID" value="NZ_MDZB01000099.1"/>
</dbReference>
<dbReference type="EMBL" id="MDZB01000099">
    <property type="protein sequence ID" value="OGX86086.1"/>
    <property type="molecule type" value="Genomic_DNA"/>
</dbReference>
<dbReference type="InterPro" id="IPR039426">
    <property type="entry name" value="TonB-dep_rcpt-like"/>
</dbReference>
<dbReference type="GO" id="GO:0015344">
    <property type="term" value="F:siderophore uptake transmembrane transporter activity"/>
    <property type="evidence" value="ECO:0007669"/>
    <property type="project" value="TreeGrafter"/>
</dbReference>
<dbReference type="GO" id="GO:0044718">
    <property type="term" value="P:siderophore transmembrane transport"/>
    <property type="evidence" value="ECO:0007669"/>
    <property type="project" value="TreeGrafter"/>
</dbReference>
<evidence type="ECO:0000256" key="4">
    <source>
        <dbReference type="ARBA" id="ARBA00022692"/>
    </source>
</evidence>
<comment type="caution">
    <text evidence="10">The sequence shown here is derived from an EMBL/GenBank/DDBJ whole genome shotgun (WGS) entry which is preliminary data.</text>
</comment>
<evidence type="ECO:0000256" key="5">
    <source>
        <dbReference type="ARBA" id="ARBA00023136"/>
    </source>
</evidence>
<feature type="signal peptide" evidence="8">
    <location>
        <begin position="1"/>
        <end position="26"/>
    </location>
</feature>
<gene>
    <name evidence="10" type="ORF">BEN47_13340</name>
</gene>
<dbReference type="Gene3D" id="2.170.130.10">
    <property type="entry name" value="TonB-dependent receptor, plug domain"/>
    <property type="match status" value="1"/>
</dbReference>
<proteinExistence type="predicted"/>
<evidence type="ECO:0000256" key="7">
    <source>
        <dbReference type="SAM" id="MobiDB-lite"/>
    </source>
</evidence>
<keyword evidence="6" id="KW-0998">Cell outer membrane</keyword>
<evidence type="ECO:0000256" key="2">
    <source>
        <dbReference type="ARBA" id="ARBA00022448"/>
    </source>
</evidence>
<keyword evidence="11" id="KW-1185">Reference proteome</keyword>
<evidence type="ECO:0000313" key="10">
    <source>
        <dbReference type="EMBL" id="OGX86086.1"/>
    </source>
</evidence>
<protein>
    <recommendedName>
        <fullName evidence="9">TonB-dependent transporter Oar-like beta-barrel domain-containing protein</fullName>
    </recommendedName>
</protein>
<keyword evidence="3" id="KW-1134">Transmembrane beta strand</keyword>
<evidence type="ECO:0000256" key="3">
    <source>
        <dbReference type="ARBA" id="ARBA00022452"/>
    </source>
</evidence>
<keyword evidence="5" id="KW-0472">Membrane</keyword>
<keyword evidence="8" id="KW-0732">Signal</keyword>